<dbReference type="InterPro" id="IPR016024">
    <property type="entry name" value="ARM-type_fold"/>
</dbReference>
<evidence type="ECO:0000313" key="5">
    <source>
        <dbReference type="Proteomes" id="UP000195402"/>
    </source>
</evidence>
<dbReference type="PROSITE" id="PS50176">
    <property type="entry name" value="ARM_REPEAT"/>
    <property type="match status" value="1"/>
</dbReference>
<comment type="caution">
    <text evidence="4">The sequence shown here is derived from an EMBL/GenBank/DDBJ whole genome shotgun (WGS) entry which is preliminary data.</text>
</comment>
<dbReference type="InterPro" id="IPR011989">
    <property type="entry name" value="ARM-like"/>
</dbReference>
<dbReference type="AlphaFoldDB" id="A0A200RD27"/>
<dbReference type="SUPFAM" id="SSF48371">
    <property type="entry name" value="ARM repeat"/>
    <property type="match status" value="1"/>
</dbReference>
<sequence>MEDFVEALVNGEREAQIKAAIDISELKSNQRKMLGIDHDVDIIINRLVSMLCSQDYNAIQASVLALISFASGNDRNKIRIAKSGCLPVLIGLLTDETGSFEELAIVVLLTLSSCKANKLAIAASGVVPVLLELLSRDDEGIGCNYSLQTRLDAIDTLHNLSTCQELILSVISSGTVFSLLQLIYKSNKSSKLVEKAMALLETIASSSEIGVAQIGGAEGGILALVETIESSASQQSGEHAAEVLLFICKSCREKYRELILREGAIPGLLQLRVDGTRRAKDTARTLLLLLKDSSNYGTRSRQLKNRFFERVMRGIDSDEEKLAQTTMRLFKPCESQGLSNKAFRQSQTTRVLQSKGGREVYTEGNKCAKTKSDFPRLYKGAGDRSNNYR</sequence>
<dbReference type="OMA" id="AQCKEHA"/>
<dbReference type="FunCoup" id="A0A200RD27">
    <property type="interactions" value="47"/>
</dbReference>
<dbReference type="PANTHER" id="PTHR23315:SF120">
    <property type="entry name" value="ARM REPEAT SUPERFAMILY PROTEIN"/>
    <property type="match status" value="1"/>
</dbReference>
<dbReference type="InterPro" id="IPR000225">
    <property type="entry name" value="Armadillo"/>
</dbReference>
<gene>
    <name evidence="4" type="ORF">BVC80_1065g175</name>
</gene>
<feature type="repeat" description="ARM" evidence="2">
    <location>
        <begin position="174"/>
        <end position="208"/>
    </location>
</feature>
<dbReference type="EMBL" id="MVGT01000078">
    <property type="protein sequence ID" value="OVA20617.1"/>
    <property type="molecule type" value="Genomic_DNA"/>
</dbReference>
<dbReference type="OrthoDB" id="3245100at2759"/>
<organism evidence="4 5">
    <name type="scientific">Macleaya cordata</name>
    <name type="common">Five-seeded plume-poppy</name>
    <name type="synonym">Bocconia cordata</name>
    <dbReference type="NCBI Taxonomy" id="56857"/>
    <lineage>
        <taxon>Eukaryota</taxon>
        <taxon>Viridiplantae</taxon>
        <taxon>Streptophyta</taxon>
        <taxon>Embryophyta</taxon>
        <taxon>Tracheophyta</taxon>
        <taxon>Spermatophyta</taxon>
        <taxon>Magnoliopsida</taxon>
        <taxon>Ranunculales</taxon>
        <taxon>Papaveraceae</taxon>
        <taxon>Papaveroideae</taxon>
        <taxon>Macleaya</taxon>
    </lineage>
</organism>
<dbReference type="InterPro" id="IPR058678">
    <property type="entry name" value="ARM_PUB"/>
</dbReference>
<evidence type="ECO:0000259" key="3">
    <source>
        <dbReference type="Pfam" id="PF25598"/>
    </source>
</evidence>
<dbReference type="PANTHER" id="PTHR23315">
    <property type="entry name" value="U BOX DOMAIN-CONTAINING"/>
    <property type="match status" value="1"/>
</dbReference>
<protein>
    <submittedName>
        <fullName evidence="4">Armadillo</fullName>
    </submittedName>
</protein>
<dbReference type="Gene3D" id="1.25.10.10">
    <property type="entry name" value="Leucine-rich Repeat Variant"/>
    <property type="match status" value="2"/>
</dbReference>
<keyword evidence="5" id="KW-1185">Reference proteome</keyword>
<reference evidence="4 5" key="1">
    <citation type="journal article" date="2017" name="Mol. Plant">
        <title>The Genome of Medicinal Plant Macleaya cordata Provides New Insights into Benzylisoquinoline Alkaloids Metabolism.</title>
        <authorList>
            <person name="Liu X."/>
            <person name="Liu Y."/>
            <person name="Huang P."/>
            <person name="Ma Y."/>
            <person name="Qing Z."/>
            <person name="Tang Q."/>
            <person name="Cao H."/>
            <person name="Cheng P."/>
            <person name="Zheng Y."/>
            <person name="Yuan Z."/>
            <person name="Zhou Y."/>
            <person name="Liu J."/>
            <person name="Tang Z."/>
            <person name="Zhuo Y."/>
            <person name="Zhang Y."/>
            <person name="Yu L."/>
            <person name="Huang J."/>
            <person name="Yang P."/>
            <person name="Peng Q."/>
            <person name="Zhang J."/>
            <person name="Jiang W."/>
            <person name="Zhang Z."/>
            <person name="Lin K."/>
            <person name="Ro D.K."/>
            <person name="Chen X."/>
            <person name="Xiong X."/>
            <person name="Shang Y."/>
            <person name="Huang S."/>
            <person name="Zeng J."/>
        </authorList>
    </citation>
    <scope>NUCLEOTIDE SEQUENCE [LARGE SCALE GENOMIC DNA]</scope>
    <source>
        <strain evidence="5">cv. BLH2017</strain>
        <tissue evidence="4">Root</tissue>
    </source>
</reference>
<evidence type="ECO:0000313" key="4">
    <source>
        <dbReference type="EMBL" id="OVA20617.1"/>
    </source>
</evidence>
<proteinExistence type="predicted"/>
<dbReference type="SMART" id="SM00185">
    <property type="entry name" value="ARM"/>
    <property type="match status" value="3"/>
</dbReference>
<keyword evidence="1" id="KW-0833">Ubl conjugation pathway</keyword>
<evidence type="ECO:0000256" key="2">
    <source>
        <dbReference type="PROSITE-ProRule" id="PRU00259"/>
    </source>
</evidence>
<evidence type="ECO:0000256" key="1">
    <source>
        <dbReference type="ARBA" id="ARBA00022786"/>
    </source>
</evidence>
<dbReference type="InParanoid" id="A0A200RD27"/>
<dbReference type="Proteomes" id="UP000195402">
    <property type="component" value="Unassembled WGS sequence"/>
</dbReference>
<name>A0A200RD27_MACCD</name>
<accession>A0A200RD27</accession>
<dbReference type="Pfam" id="PF25598">
    <property type="entry name" value="ARM_PUB"/>
    <property type="match status" value="1"/>
</dbReference>
<feature type="domain" description="U-box" evidence="3">
    <location>
        <begin position="153"/>
        <end position="295"/>
    </location>
</feature>